<evidence type="ECO:0000256" key="4">
    <source>
        <dbReference type="PROSITE-ProRule" id="PRU00117"/>
    </source>
</evidence>
<evidence type="ECO:0000313" key="7">
    <source>
        <dbReference type="Proteomes" id="UP000554482"/>
    </source>
</evidence>
<dbReference type="FunFam" id="2.40.50.140:FF:000189">
    <property type="entry name" value="Polyribonucleotide nucleotidyltransferase, putative"/>
    <property type="match status" value="1"/>
</dbReference>
<dbReference type="SUPFAM" id="SSF50249">
    <property type="entry name" value="Nucleic acid-binding proteins"/>
    <property type="match status" value="2"/>
</dbReference>
<proteinExistence type="predicted"/>
<sequence>SMALMDAGIPVREHVAGVSVGLVTEVDPETGIIKDYRILTDILGLEDHLGDMDFKIAGTRKGVTAIQLDIKPAGIPLDIICECLEPALKGRLQILEHMERQINAPRTQDEKNSPRLATLKYNNESLRSLIGPQGVLMRKIEKETGVRMSVGDGTLTMLAKNQNIMDKALEMVDSIIGREIEVGGIYKGVVSSIKEYGAFVEFNGGQQGLLHISELSHDLVARVSDVISVGQQLSLMCIGQDVRGNIKLSLKQTLPQNKSKKSISEGSVTPIKQEPNVWASLPNIPNDQETYISSASEDENEEGPSSTSTPSFLIRSAAECDEEVASEKLAEINNTTKVSGTKRDSSLDRKSKKVPLLQNYEEESSVISKKLAQIKKNTKVSGSKKASTLGRKTKTTTSLGDDDISSLFSTVGLTSSETVVDSNLCKPTRDNGNDGFKGGCKTGISAKSLKLGDKLDATVYQIRAHGIVLDLGGGIRGMHRFEENGKTDFKVGEELRVKCSSFSTKGIPVVSLLEDE</sequence>
<keyword evidence="2" id="KW-0548">Nucleotidyltransferase</keyword>
<evidence type="ECO:0000313" key="6">
    <source>
        <dbReference type="EMBL" id="KAF5183338.1"/>
    </source>
</evidence>
<dbReference type="FunFam" id="3.30.1370.10:FF:000001">
    <property type="entry name" value="Polyribonucleotide nucleotidyltransferase"/>
    <property type="match status" value="1"/>
</dbReference>
<protein>
    <submittedName>
        <fullName evidence="6">Polyribonucleotide nucleotidyltransferase</fullName>
    </submittedName>
</protein>
<dbReference type="Pfam" id="PF00575">
    <property type="entry name" value="S1"/>
    <property type="match status" value="1"/>
</dbReference>
<dbReference type="SMART" id="SM00316">
    <property type="entry name" value="S1"/>
    <property type="match status" value="2"/>
</dbReference>
<dbReference type="InterPro" id="IPR027408">
    <property type="entry name" value="PNPase/RNase_PH_dom_sf"/>
</dbReference>
<dbReference type="PANTHER" id="PTHR11252">
    <property type="entry name" value="POLYRIBONUCLEOTIDE NUCLEOTIDYLTRANSFERASE"/>
    <property type="match status" value="1"/>
</dbReference>
<dbReference type="SUPFAM" id="SSF54791">
    <property type="entry name" value="Eukaryotic type KH-domain (KH-domain type I)"/>
    <property type="match status" value="1"/>
</dbReference>
<name>A0A7J6VFG4_THATH</name>
<keyword evidence="7" id="KW-1185">Reference proteome</keyword>
<keyword evidence="1 6" id="KW-0808">Transferase</keyword>
<dbReference type="GO" id="GO:0003723">
    <property type="term" value="F:RNA binding"/>
    <property type="evidence" value="ECO:0007669"/>
    <property type="project" value="UniProtKB-UniRule"/>
</dbReference>
<feature type="non-terminal residue" evidence="6">
    <location>
        <position position="1"/>
    </location>
</feature>
<comment type="caution">
    <text evidence="6">The sequence shown here is derived from an EMBL/GenBank/DDBJ whole genome shotgun (WGS) entry which is preliminary data.</text>
</comment>
<dbReference type="GO" id="GO:0005739">
    <property type="term" value="C:mitochondrion"/>
    <property type="evidence" value="ECO:0007669"/>
    <property type="project" value="TreeGrafter"/>
</dbReference>
<dbReference type="AlphaFoldDB" id="A0A7J6VFG4"/>
<dbReference type="Gene3D" id="3.30.230.70">
    <property type="entry name" value="GHMP Kinase, N-terminal domain"/>
    <property type="match status" value="1"/>
</dbReference>
<feature type="domain" description="S1 motif" evidence="5">
    <location>
        <begin position="183"/>
        <end position="251"/>
    </location>
</feature>
<dbReference type="InterPro" id="IPR036612">
    <property type="entry name" value="KH_dom_type_1_sf"/>
</dbReference>
<evidence type="ECO:0000256" key="1">
    <source>
        <dbReference type="ARBA" id="ARBA00022679"/>
    </source>
</evidence>
<reference evidence="6 7" key="1">
    <citation type="submission" date="2020-06" db="EMBL/GenBank/DDBJ databases">
        <title>Transcriptomic and genomic resources for Thalictrum thalictroides and T. hernandezii: Facilitating candidate gene discovery in an emerging model plant lineage.</title>
        <authorList>
            <person name="Arias T."/>
            <person name="Riano-Pachon D.M."/>
            <person name="Di Stilio V.S."/>
        </authorList>
    </citation>
    <scope>NUCLEOTIDE SEQUENCE [LARGE SCALE GENOMIC DNA]</scope>
    <source>
        <strain evidence="7">cv. WT478/WT964</strain>
        <tissue evidence="6">Leaves</tissue>
    </source>
</reference>
<dbReference type="CDD" id="cd02393">
    <property type="entry name" value="KH-I_PNPase"/>
    <property type="match status" value="1"/>
</dbReference>
<evidence type="ECO:0000256" key="2">
    <source>
        <dbReference type="ARBA" id="ARBA00022695"/>
    </source>
</evidence>
<keyword evidence="3 4" id="KW-0694">RNA-binding</keyword>
<dbReference type="GO" id="GO:0005829">
    <property type="term" value="C:cytosol"/>
    <property type="evidence" value="ECO:0007669"/>
    <property type="project" value="TreeGrafter"/>
</dbReference>
<dbReference type="SUPFAM" id="SSF55666">
    <property type="entry name" value="Ribonuclease PH domain 2-like"/>
    <property type="match status" value="1"/>
</dbReference>
<dbReference type="Gene3D" id="3.30.1370.10">
    <property type="entry name" value="K Homology domain, type 1"/>
    <property type="match status" value="1"/>
</dbReference>
<dbReference type="InterPro" id="IPR012340">
    <property type="entry name" value="NA-bd_OB-fold"/>
</dbReference>
<dbReference type="Proteomes" id="UP000554482">
    <property type="component" value="Unassembled WGS sequence"/>
</dbReference>
<dbReference type="EMBL" id="JABWDY010033567">
    <property type="protein sequence ID" value="KAF5183338.1"/>
    <property type="molecule type" value="Genomic_DNA"/>
</dbReference>
<evidence type="ECO:0000256" key="3">
    <source>
        <dbReference type="ARBA" id="ARBA00022884"/>
    </source>
</evidence>
<evidence type="ECO:0000259" key="5">
    <source>
        <dbReference type="PROSITE" id="PS50126"/>
    </source>
</evidence>
<dbReference type="OrthoDB" id="437922at2759"/>
<dbReference type="InterPro" id="IPR036345">
    <property type="entry name" value="ExoRNase_PH_dom2_sf"/>
</dbReference>
<dbReference type="InterPro" id="IPR012162">
    <property type="entry name" value="PNPase"/>
</dbReference>
<dbReference type="GO" id="GO:0009570">
    <property type="term" value="C:chloroplast stroma"/>
    <property type="evidence" value="ECO:0007669"/>
    <property type="project" value="TreeGrafter"/>
</dbReference>
<dbReference type="GO" id="GO:0000958">
    <property type="term" value="P:mitochondrial mRNA catabolic process"/>
    <property type="evidence" value="ECO:0007669"/>
    <property type="project" value="TreeGrafter"/>
</dbReference>
<gene>
    <name evidence="6" type="ORF">FRX31_027078</name>
</gene>
<dbReference type="InterPro" id="IPR003029">
    <property type="entry name" value="S1_domain"/>
</dbReference>
<dbReference type="GO" id="GO:0000175">
    <property type="term" value="F:3'-5'-RNA exonuclease activity"/>
    <property type="evidence" value="ECO:0007669"/>
    <property type="project" value="TreeGrafter"/>
</dbReference>
<dbReference type="Gene3D" id="2.40.50.140">
    <property type="entry name" value="Nucleic acid-binding proteins"/>
    <property type="match status" value="1"/>
</dbReference>
<organism evidence="6 7">
    <name type="scientific">Thalictrum thalictroides</name>
    <name type="common">Rue-anemone</name>
    <name type="synonym">Anemone thalictroides</name>
    <dbReference type="NCBI Taxonomy" id="46969"/>
    <lineage>
        <taxon>Eukaryota</taxon>
        <taxon>Viridiplantae</taxon>
        <taxon>Streptophyta</taxon>
        <taxon>Embryophyta</taxon>
        <taxon>Tracheophyta</taxon>
        <taxon>Spermatophyta</taxon>
        <taxon>Magnoliopsida</taxon>
        <taxon>Ranunculales</taxon>
        <taxon>Ranunculaceae</taxon>
        <taxon>Thalictroideae</taxon>
        <taxon>Thalictrum</taxon>
    </lineage>
</organism>
<dbReference type="PROSITE" id="PS50084">
    <property type="entry name" value="KH_TYPE_1"/>
    <property type="match status" value="1"/>
</dbReference>
<dbReference type="GO" id="GO:0004654">
    <property type="term" value="F:polyribonucleotide nucleotidyltransferase activity"/>
    <property type="evidence" value="ECO:0007669"/>
    <property type="project" value="InterPro"/>
</dbReference>
<dbReference type="PROSITE" id="PS50126">
    <property type="entry name" value="S1"/>
    <property type="match status" value="1"/>
</dbReference>
<accession>A0A7J6VFG4</accession>
<dbReference type="GO" id="GO:0000965">
    <property type="term" value="P:mitochondrial RNA 3'-end processing"/>
    <property type="evidence" value="ECO:0007669"/>
    <property type="project" value="TreeGrafter"/>
</dbReference>
<dbReference type="PANTHER" id="PTHR11252:SF16">
    <property type="entry name" value="POLYRIBONUCLEOTIDE NUCLEOTIDYLTRANSFERASE 2, MITOCHONDRIAL"/>
    <property type="match status" value="1"/>
</dbReference>